<feature type="compositionally biased region" description="Polar residues" evidence="1">
    <location>
        <begin position="477"/>
        <end position="494"/>
    </location>
</feature>
<gene>
    <name evidence="3" type="ORF">CcCBS67573_g08410</name>
</gene>
<dbReference type="Gene3D" id="2.60.120.590">
    <property type="entry name" value="Alpha-ketoglutarate-dependent dioxygenase AlkB-like"/>
    <property type="match status" value="1"/>
</dbReference>
<dbReference type="Pfam" id="PF13532">
    <property type="entry name" value="2OG-FeII_Oxy_2"/>
    <property type="match status" value="1"/>
</dbReference>
<evidence type="ECO:0000259" key="2">
    <source>
        <dbReference type="Pfam" id="PF13532"/>
    </source>
</evidence>
<feature type="domain" description="Alpha-ketoglutarate-dependent dioxygenase AlkB-like" evidence="2">
    <location>
        <begin position="67"/>
        <end position="276"/>
    </location>
</feature>
<evidence type="ECO:0000313" key="3">
    <source>
        <dbReference type="EMBL" id="TPX64426.1"/>
    </source>
</evidence>
<sequence>MVYRTMRASMFLRCYSTARLSDVGNVLYSAPIQQLRLLDGSGPVHAKLWPREEANSLIDSKQLSVAGLSYLPNFVSIEQQQRILQLVDANPFAASIRRRMQFWGQVYYHTTHDVQALQPVVDPVVLPSMPNHENGTVLHPSLPLSTFNWLLSHTRTLLEPYHTHPVPISQILVNEYIGDAGLSCHLEDTNAFGDYIYTLSLLNPVWMDLKPIYSADDDTRRPFRILLEPRSMLVMSGDARFKWRHGITKGKKVQMPDGAEFIQRGDKYRRLSLTMRPRRTGPLVNFCEGGTTQQITCYVAIGTTERNRRKMIGSGKERDQEDFEQSETVRLVDLYGLENHTSISSIAQLRKTAQLHLSIAADLNSRANAAETVLIRALASQKQSHKAEKQHPAVPVSPLISLVASATSNASSVSNQSSAQRSTPSSSTQPEPRKPLKPTLTYNDFLQQQHLRSAAARSNSSSHHRDVSSPPTDSHGHSSNITANPAVASPQNPDSHFFHKSPRRAREAKPALSRVRSLSVMNADRRRESMALFSDASAIVEPMPFMTDLALELRGLKGDHSQKMEKTLAGNVGTEELWMSRSLSSKSRVAVPHSTLQPPMPSSSVNLLEFDRVESNETHSLARLQQTSQQKPYMGDTSQSLPSLRRSKSVNPAVTRRNAPLGGDVIPLPSLPSQGPFETRTQAQISKSTTPSANSGSAGTNGGIHKRPSLMSMWFNKGEPLGNRPQRTLFSK</sequence>
<dbReference type="AlphaFoldDB" id="A0A507EM84"/>
<dbReference type="GO" id="GO:0070988">
    <property type="term" value="P:demethylation"/>
    <property type="evidence" value="ECO:0007669"/>
    <property type="project" value="InterPro"/>
</dbReference>
<dbReference type="GO" id="GO:0032451">
    <property type="term" value="F:demethylase activity"/>
    <property type="evidence" value="ECO:0007669"/>
    <property type="project" value="TreeGrafter"/>
</dbReference>
<keyword evidence="4" id="KW-1185">Reference proteome</keyword>
<name>A0A507EM84_9FUNG</name>
<dbReference type="STRING" id="246404.A0A507EM84"/>
<dbReference type="GO" id="GO:0016491">
    <property type="term" value="F:oxidoreductase activity"/>
    <property type="evidence" value="ECO:0007669"/>
    <property type="project" value="TreeGrafter"/>
</dbReference>
<feature type="compositionally biased region" description="Low complexity" evidence="1">
    <location>
        <begin position="411"/>
        <end position="430"/>
    </location>
</feature>
<dbReference type="InterPro" id="IPR037151">
    <property type="entry name" value="AlkB-like_sf"/>
</dbReference>
<dbReference type="InterPro" id="IPR027450">
    <property type="entry name" value="AlkB-like"/>
</dbReference>
<feature type="compositionally biased region" description="Polar residues" evidence="1">
    <location>
        <begin position="623"/>
        <end position="642"/>
    </location>
</feature>
<reference evidence="3 4" key="1">
    <citation type="journal article" date="2019" name="Sci. Rep.">
        <title>Comparative genomics of chytrid fungi reveal insights into the obligate biotrophic and pathogenic lifestyle of Synchytrium endobioticum.</title>
        <authorList>
            <person name="van de Vossenberg B.T.L.H."/>
            <person name="Warris S."/>
            <person name="Nguyen H.D.T."/>
            <person name="van Gent-Pelzer M.P.E."/>
            <person name="Joly D.L."/>
            <person name="van de Geest H.C."/>
            <person name="Bonants P.J.M."/>
            <person name="Smith D.S."/>
            <person name="Levesque C.A."/>
            <person name="van der Lee T.A.J."/>
        </authorList>
    </citation>
    <scope>NUCLEOTIDE SEQUENCE [LARGE SCALE GENOMIC DNA]</scope>
    <source>
        <strain evidence="3 4">CBS 675.73</strain>
    </source>
</reference>
<dbReference type="PANTHER" id="PTHR12463:SF1">
    <property type="entry name" value="2-OXOGLUTARATE AND FE-DEPENDENT OXYGENASE FAMILY PROTEIN"/>
    <property type="match status" value="1"/>
</dbReference>
<accession>A0A507EM84</accession>
<comment type="caution">
    <text evidence="3">The sequence shown here is derived from an EMBL/GenBank/DDBJ whole genome shotgun (WGS) entry which is preliminary data.</text>
</comment>
<protein>
    <recommendedName>
        <fullName evidence="2">Alpha-ketoglutarate-dependent dioxygenase AlkB-like domain-containing protein</fullName>
    </recommendedName>
</protein>
<dbReference type="EMBL" id="QEAP01000545">
    <property type="protein sequence ID" value="TPX64426.1"/>
    <property type="molecule type" value="Genomic_DNA"/>
</dbReference>
<organism evidence="3 4">
    <name type="scientific">Chytriomyces confervae</name>
    <dbReference type="NCBI Taxonomy" id="246404"/>
    <lineage>
        <taxon>Eukaryota</taxon>
        <taxon>Fungi</taxon>
        <taxon>Fungi incertae sedis</taxon>
        <taxon>Chytridiomycota</taxon>
        <taxon>Chytridiomycota incertae sedis</taxon>
        <taxon>Chytridiomycetes</taxon>
        <taxon>Chytridiales</taxon>
        <taxon>Chytriomycetaceae</taxon>
        <taxon>Chytriomyces</taxon>
    </lineage>
</organism>
<dbReference type="Proteomes" id="UP000320333">
    <property type="component" value="Unassembled WGS sequence"/>
</dbReference>
<dbReference type="OrthoDB" id="271595at2759"/>
<feature type="compositionally biased region" description="Low complexity" evidence="1">
    <location>
        <begin position="451"/>
        <end position="461"/>
    </location>
</feature>
<feature type="compositionally biased region" description="Polar residues" evidence="1">
    <location>
        <begin position="679"/>
        <end position="691"/>
    </location>
</feature>
<feature type="region of interest" description="Disordered" evidence="1">
    <location>
        <begin position="623"/>
        <end position="732"/>
    </location>
</feature>
<dbReference type="InterPro" id="IPR032857">
    <property type="entry name" value="ALKBH4"/>
</dbReference>
<evidence type="ECO:0000313" key="4">
    <source>
        <dbReference type="Proteomes" id="UP000320333"/>
    </source>
</evidence>
<dbReference type="SUPFAM" id="SSF51197">
    <property type="entry name" value="Clavaminate synthase-like"/>
    <property type="match status" value="1"/>
</dbReference>
<feature type="region of interest" description="Disordered" evidence="1">
    <location>
        <begin position="451"/>
        <end position="513"/>
    </location>
</feature>
<proteinExistence type="predicted"/>
<feature type="region of interest" description="Disordered" evidence="1">
    <location>
        <begin position="411"/>
        <end position="439"/>
    </location>
</feature>
<dbReference type="PANTHER" id="PTHR12463">
    <property type="entry name" value="OXYGENASE-RELATED"/>
    <property type="match status" value="1"/>
</dbReference>
<evidence type="ECO:0000256" key="1">
    <source>
        <dbReference type="SAM" id="MobiDB-lite"/>
    </source>
</evidence>